<dbReference type="EMBL" id="PKPP01001668">
    <property type="protein sequence ID" value="PWA80832.1"/>
    <property type="molecule type" value="Genomic_DNA"/>
</dbReference>
<evidence type="ECO:0000313" key="1">
    <source>
        <dbReference type="EMBL" id="PWA80832.1"/>
    </source>
</evidence>
<reference evidence="1 2" key="1">
    <citation type="journal article" date="2018" name="Mol. Plant">
        <title>The genome of Artemisia annua provides insight into the evolution of Asteraceae family and artemisinin biosynthesis.</title>
        <authorList>
            <person name="Shen Q."/>
            <person name="Zhang L."/>
            <person name="Liao Z."/>
            <person name="Wang S."/>
            <person name="Yan T."/>
            <person name="Shi P."/>
            <person name="Liu M."/>
            <person name="Fu X."/>
            <person name="Pan Q."/>
            <person name="Wang Y."/>
            <person name="Lv Z."/>
            <person name="Lu X."/>
            <person name="Zhang F."/>
            <person name="Jiang W."/>
            <person name="Ma Y."/>
            <person name="Chen M."/>
            <person name="Hao X."/>
            <person name="Li L."/>
            <person name="Tang Y."/>
            <person name="Lv G."/>
            <person name="Zhou Y."/>
            <person name="Sun X."/>
            <person name="Brodelius P.E."/>
            <person name="Rose J.K.C."/>
            <person name="Tang K."/>
        </authorList>
    </citation>
    <scope>NUCLEOTIDE SEQUENCE [LARGE SCALE GENOMIC DNA]</scope>
    <source>
        <strain evidence="2">cv. Huhao1</strain>
        <tissue evidence="1">Leaf</tissue>
    </source>
</reference>
<dbReference type="Gene3D" id="3.30.530.20">
    <property type="match status" value="1"/>
</dbReference>
<organism evidence="1 2">
    <name type="scientific">Artemisia annua</name>
    <name type="common">Sweet wormwood</name>
    <dbReference type="NCBI Taxonomy" id="35608"/>
    <lineage>
        <taxon>Eukaryota</taxon>
        <taxon>Viridiplantae</taxon>
        <taxon>Streptophyta</taxon>
        <taxon>Embryophyta</taxon>
        <taxon>Tracheophyta</taxon>
        <taxon>Spermatophyta</taxon>
        <taxon>Magnoliopsida</taxon>
        <taxon>eudicotyledons</taxon>
        <taxon>Gunneridae</taxon>
        <taxon>Pentapetalae</taxon>
        <taxon>asterids</taxon>
        <taxon>campanulids</taxon>
        <taxon>Asterales</taxon>
        <taxon>Asteraceae</taxon>
        <taxon>Asteroideae</taxon>
        <taxon>Anthemideae</taxon>
        <taxon>Artemisiinae</taxon>
        <taxon>Artemisia</taxon>
    </lineage>
</organism>
<comment type="caution">
    <text evidence="1">The sequence shown here is derived from an EMBL/GenBank/DDBJ whole genome shotgun (WGS) entry which is preliminary data.</text>
</comment>
<dbReference type="InterPro" id="IPR023393">
    <property type="entry name" value="START-like_dom_sf"/>
</dbReference>
<sequence>MIKESEVVEGVFLDLGCNFYKNKFEIKDNPNGQSCLLKFKVEYDTKEEFAVNAFSYHHGAIHCFNKFSDETFDEF</sequence>
<dbReference type="OrthoDB" id="1879545at2759"/>
<proteinExistence type="predicted"/>
<accession>A0A2U1P513</accession>
<evidence type="ECO:0000313" key="2">
    <source>
        <dbReference type="Proteomes" id="UP000245207"/>
    </source>
</evidence>
<dbReference type="Proteomes" id="UP000245207">
    <property type="component" value="Unassembled WGS sequence"/>
</dbReference>
<gene>
    <name evidence="1" type="ORF">CTI12_AA195990</name>
</gene>
<name>A0A2U1P513_ARTAN</name>
<dbReference type="AlphaFoldDB" id="A0A2U1P513"/>
<protein>
    <submittedName>
        <fullName evidence="1">START-like domain-containing protein</fullName>
    </submittedName>
</protein>
<keyword evidence="2" id="KW-1185">Reference proteome</keyword>